<keyword evidence="3" id="KW-1185">Reference proteome</keyword>
<accession>A0ABZ1S3M2</accession>
<sequence length="470" mass="51056">MLRFRQLRGRTRTDAARGLAKVRELLPPEYRPLTGPAIESQAATLAVDAAGLRYSVGDLRRLRLYSNAQMLAGEAYVKDGELYGVIIKRPSETLVSPERAAQSAVWAGYVGYSLEGSQRTDEFEQAVATAFNANLEELVRTSERTRLFLNEQRTHADAPTGPEVSAAGVLKDKSARTLMQAIKASGGLLVSDLPKQLPAGDRARIDEIQEKLLSSSLLEQETVIVCSKARTPVLRYASDEDAEALAALNVRCSCGQPVQGEKRERSVTVTKLGRSLVDKSRWMTVLLVEELRSLGVPLEHIFIEQLDGGDEMDCLAVIAGDTVLFELKDKEFSLGHAYSFAAKVGILRPDLSAVITTDKVGNDAREHFERAKKASMEGSRQRTLPVGSAPVFVEGVERLQDELRAIGSTLTLDDANMFFEDVFLQAALSPSRFIAQMSATDAASGSVEAVLPKPRRGGLSQPVKPAGGEA</sequence>
<name>A0ABZ1S3M2_9ACTN</name>
<evidence type="ECO:0008006" key="4">
    <source>
        <dbReference type="Google" id="ProtNLM"/>
    </source>
</evidence>
<dbReference type="RefSeq" id="WP_328851323.1">
    <property type="nucleotide sequence ID" value="NZ_CP108084.1"/>
</dbReference>
<feature type="region of interest" description="Disordered" evidence="1">
    <location>
        <begin position="445"/>
        <end position="470"/>
    </location>
</feature>
<proteinExistence type="predicted"/>
<evidence type="ECO:0000313" key="3">
    <source>
        <dbReference type="Proteomes" id="UP001432190"/>
    </source>
</evidence>
<dbReference type="EMBL" id="CP108084">
    <property type="protein sequence ID" value="WUP49040.1"/>
    <property type="molecule type" value="Genomic_DNA"/>
</dbReference>
<protein>
    <recommendedName>
        <fullName evidence="4">DUF4263 domain-containing protein</fullName>
    </recommendedName>
</protein>
<reference evidence="2" key="1">
    <citation type="submission" date="2022-10" db="EMBL/GenBank/DDBJ databases">
        <title>The complete genomes of actinobacterial strains from the NBC collection.</title>
        <authorList>
            <person name="Joergensen T.S."/>
            <person name="Alvarez Arevalo M."/>
            <person name="Sterndorff E.B."/>
            <person name="Faurdal D."/>
            <person name="Vuksanovic O."/>
            <person name="Mourched A.-S."/>
            <person name="Charusanti P."/>
            <person name="Shaw S."/>
            <person name="Blin K."/>
            <person name="Weber T."/>
        </authorList>
    </citation>
    <scope>NUCLEOTIDE SEQUENCE</scope>
    <source>
        <strain evidence="2">NBC_00256</strain>
    </source>
</reference>
<dbReference type="Proteomes" id="UP001432190">
    <property type="component" value="Chromosome"/>
</dbReference>
<organism evidence="2 3">
    <name type="scientific">Micromonospora globbae</name>
    <dbReference type="NCBI Taxonomy" id="1894969"/>
    <lineage>
        <taxon>Bacteria</taxon>
        <taxon>Bacillati</taxon>
        <taxon>Actinomycetota</taxon>
        <taxon>Actinomycetes</taxon>
        <taxon>Micromonosporales</taxon>
        <taxon>Micromonosporaceae</taxon>
        <taxon>Micromonospora</taxon>
    </lineage>
</organism>
<gene>
    <name evidence="2" type="ORF">OG994_26330</name>
</gene>
<evidence type="ECO:0000256" key="1">
    <source>
        <dbReference type="SAM" id="MobiDB-lite"/>
    </source>
</evidence>
<evidence type="ECO:0000313" key="2">
    <source>
        <dbReference type="EMBL" id="WUP49040.1"/>
    </source>
</evidence>